<feature type="transmembrane region" description="Helical" evidence="10">
    <location>
        <begin position="373"/>
        <end position="391"/>
    </location>
</feature>
<keyword evidence="5 10" id="KW-0812">Transmembrane</keyword>
<dbReference type="GO" id="GO:0008137">
    <property type="term" value="F:NADH dehydrogenase (ubiquinone) activity"/>
    <property type="evidence" value="ECO:0007669"/>
    <property type="project" value="UniProtKB-EC"/>
</dbReference>
<dbReference type="InterPro" id="IPR001516">
    <property type="entry name" value="Proton_antipo_N"/>
</dbReference>
<dbReference type="EC" id="7.1.1.2" evidence="3 10"/>
<reference evidence="13" key="1">
    <citation type="submission" date="2023-11" db="EMBL/GenBank/DDBJ databases">
        <authorList>
            <person name="Zhao W."/>
        </authorList>
    </citation>
    <scope>NUCLEOTIDE SEQUENCE</scope>
</reference>
<keyword evidence="10 13" id="KW-0496">Mitochondrion</keyword>
<keyword evidence="10" id="KW-0520">NAD</keyword>
<comment type="catalytic activity">
    <reaction evidence="9 10">
        <text>a ubiquinone + NADH + 5 H(+)(in) = a ubiquinol + NAD(+) + 4 H(+)(out)</text>
        <dbReference type="Rhea" id="RHEA:29091"/>
        <dbReference type="Rhea" id="RHEA-COMP:9565"/>
        <dbReference type="Rhea" id="RHEA-COMP:9566"/>
        <dbReference type="ChEBI" id="CHEBI:15378"/>
        <dbReference type="ChEBI" id="CHEBI:16389"/>
        <dbReference type="ChEBI" id="CHEBI:17976"/>
        <dbReference type="ChEBI" id="CHEBI:57540"/>
        <dbReference type="ChEBI" id="CHEBI:57945"/>
        <dbReference type="EC" id="7.1.1.2"/>
    </reaction>
</comment>
<dbReference type="GO" id="GO:0042773">
    <property type="term" value="P:ATP synthesis coupled electron transport"/>
    <property type="evidence" value="ECO:0007669"/>
    <property type="project" value="InterPro"/>
</dbReference>
<dbReference type="PANTHER" id="PTHR42829">
    <property type="entry name" value="NADH-UBIQUINONE OXIDOREDUCTASE CHAIN 5"/>
    <property type="match status" value="1"/>
</dbReference>
<dbReference type="Pfam" id="PF00361">
    <property type="entry name" value="Proton_antipo_M"/>
    <property type="match status" value="1"/>
</dbReference>
<feature type="transmembrane region" description="Helical" evidence="10">
    <location>
        <begin position="453"/>
        <end position="474"/>
    </location>
</feature>
<evidence type="ECO:0000256" key="6">
    <source>
        <dbReference type="ARBA" id="ARBA00022982"/>
    </source>
</evidence>
<comment type="similarity">
    <text evidence="10">Belongs to the complex I subunit 5 family.</text>
</comment>
<dbReference type="EMBL" id="OR858650">
    <property type="protein sequence ID" value="WXG26337.1"/>
    <property type="molecule type" value="Genomic_DNA"/>
</dbReference>
<accession>A0AAU6PBD6</accession>
<feature type="transmembrane region" description="Helical" evidence="10">
    <location>
        <begin position="293"/>
        <end position="314"/>
    </location>
</feature>
<dbReference type="GO" id="GO:0015990">
    <property type="term" value="P:electron transport coupled proton transport"/>
    <property type="evidence" value="ECO:0007669"/>
    <property type="project" value="TreeGrafter"/>
</dbReference>
<dbReference type="InterPro" id="IPR001750">
    <property type="entry name" value="ND/Mrp_TM"/>
</dbReference>
<dbReference type="GO" id="GO:0016020">
    <property type="term" value="C:membrane"/>
    <property type="evidence" value="ECO:0007669"/>
    <property type="project" value="UniProtKB-SubCell"/>
</dbReference>
<organism evidence="13">
    <name type="scientific">Amblyseiulella paraheveae</name>
    <dbReference type="NCBI Taxonomy" id="3049516"/>
    <lineage>
        <taxon>Eukaryota</taxon>
        <taxon>Metazoa</taxon>
        <taxon>Ecdysozoa</taxon>
        <taxon>Arthropoda</taxon>
        <taxon>Chelicerata</taxon>
        <taxon>Arachnida</taxon>
        <taxon>Acari</taxon>
        <taxon>Parasitiformes</taxon>
        <taxon>Mesostigmata</taxon>
        <taxon>Gamasina</taxon>
        <taxon>Phytoseioidea</taxon>
        <taxon>Phytoseiidae</taxon>
        <taxon>Amblyseiinae</taxon>
        <taxon>Amblyseiulella</taxon>
    </lineage>
</organism>
<geneLocation type="mitochondrion" evidence="13"/>
<evidence type="ECO:0000256" key="7">
    <source>
        <dbReference type="ARBA" id="ARBA00022989"/>
    </source>
</evidence>
<comment type="function">
    <text evidence="1">Core subunit of the mitochondrial membrane respiratory chain NADH dehydrogenase (Complex I) that is believed to belong to the minimal assembly required for catalysis. Complex I functions in the transfer of electrons from NADH to the respiratory chain. The immediate electron acceptor for the enzyme is believed to be ubiquinone.</text>
</comment>
<keyword evidence="6" id="KW-0249">Electron transport</keyword>
<gene>
    <name evidence="13" type="primary">ND5</name>
</gene>
<proteinExistence type="inferred from homology"/>
<evidence type="ECO:0000256" key="2">
    <source>
        <dbReference type="ARBA" id="ARBA00004141"/>
    </source>
</evidence>
<name>A0AAU6PBD6_9ACAR</name>
<feature type="domain" description="NADH:quinone oxidoreductase/Mrp antiporter transmembrane" evidence="11">
    <location>
        <begin position="106"/>
        <end position="385"/>
    </location>
</feature>
<evidence type="ECO:0000256" key="9">
    <source>
        <dbReference type="ARBA" id="ARBA00049551"/>
    </source>
</evidence>
<dbReference type="InterPro" id="IPR003945">
    <property type="entry name" value="NU5C-like"/>
</dbReference>
<keyword evidence="8 10" id="KW-0472">Membrane</keyword>
<evidence type="ECO:0000256" key="8">
    <source>
        <dbReference type="ARBA" id="ARBA00023136"/>
    </source>
</evidence>
<feature type="transmembrane region" description="Helical" evidence="10">
    <location>
        <begin position="7"/>
        <end position="25"/>
    </location>
</feature>
<dbReference type="Pfam" id="PF00662">
    <property type="entry name" value="Proton_antipo_N"/>
    <property type="match status" value="1"/>
</dbReference>
<feature type="transmembrane region" description="Helical" evidence="10">
    <location>
        <begin position="533"/>
        <end position="554"/>
    </location>
</feature>
<dbReference type="PRINTS" id="PR01434">
    <property type="entry name" value="NADHDHGNASE5"/>
</dbReference>
<dbReference type="AlphaFoldDB" id="A0AAU6PBD6"/>
<keyword evidence="10" id="KW-0813">Transport</keyword>
<evidence type="ECO:0000256" key="3">
    <source>
        <dbReference type="ARBA" id="ARBA00012944"/>
    </source>
</evidence>
<sequence length="555" mass="65478">MYFICLSTLFYTILTSLMISLYYTLLEQKLYIVEWNLYLFNFIPELKFYMYFDYMSNLFMLVITLISASVFMYSKHYMASDKNKVKFLILTFIFILSMYMIVINLNFFIILMGWDGLGVSSYFLVLHYQTSTSKYSGLVTIMTNRMGDITMIFCMFFLLNMNTFDLMTINNITKFNNIILLLLVSSVFTKSAQFPFSVWLPLAMAAPTPISSLVHSSTLVTAGIYLLIRFNKMFTLNNNFMLNIILMSCLTSILAGLSALAELDIKKIIAFSTLSQLSLMLIIMFLGKEMLCFFHILTHALFKALLFLCSGVFIHETLDNQDLRNFPKIMKYNLYTQNMFLICSLSLAGFPFLSGFYSKDLILELIYSMNHNIYFFFMMIISTLLTGFYSLRMMKFSMMMKESNFKMIYYNNWAPINNSMFWMFMMVLFSGAMLNWILMEKLNYSYLNFKMKMINLTLCLLSMLLYNLVSINFNNKFYTLFLKMFFMTSLQGKSMNILNKNLIYFNSHSEKIIEMILMTNFTKSIISLNNMMFWMKFFFYLFIFLFSTILIIFIF</sequence>
<feature type="transmembrane region" description="Helical" evidence="10">
    <location>
        <begin position="420"/>
        <end position="438"/>
    </location>
</feature>
<evidence type="ECO:0000313" key="13">
    <source>
        <dbReference type="EMBL" id="WXG26337.1"/>
    </source>
</evidence>
<feature type="transmembrane region" description="Helical" evidence="10">
    <location>
        <begin position="54"/>
        <end position="73"/>
    </location>
</feature>
<keyword evidence="7 10" id="KW-1133">Transmembrane helix</keyword>
<comment type="subcellular location">
    <subcellularLocation>
        <location evidence="2">Membrane</location>
        <topology evidence="2">Multi-pass membrane protein</topology>
    </subcellularLocation>
</comment>
<keyword evidence="10" id="KW-0830">Ubiquinone</keyword>
<evidence type="ECO:0000259" key="11">
    <source>
        <dbReference type="Pfam" id="PF00361"/>
    </source>
</evidence>
<evidence type="ECO:0000256" key="10">
    <source>
        <dbReference type="RuleBase" id="RU003404"/>
    </source>
</evidence>
<dbReference type="GO" id="GO:0003954">
    <property type="term" value="F:NADH dehydrogenase activity"/>
    <property type="evidence" value="ECO:0007669"/>
    <property type="project" value="TreeGrafter"/>
</dbReference>
<evidence type="ECO:0000256" key="5">
    <source>
        <dbReference type="ARBA" id="ARBA00022692"/>
    </source>
</evidence>
<evidence type="ECO:0000256" key="4">
    <source>
        <dbReference type="ARBA" id="ARBA00021096"/>
    </source>
</evidence>
<feature type="transmembrane region" description="Helical" evidence="10">
    <location>
        <begin position="240"/>
        <end position="261"/>
    </location>
</feature>
<feature type="transmembrane region" description="Helical" evidence="10">
    <location>
        <begin position="268"/>
        <end position="287"/>
    </location>
</feature>
<evidence type="ECO:0000259" key="12">
    <source>
        <dbReference type="Pfam" id="PF00662"/>
    </source>
</evidence>
<dbReference type="PANTHER" id="PTHR42829:SF2">
    <property type="entry name" value="NADH-UBIQUINONE OXIDOREDUCTASE CHAIN 5"/>
    <property type="match status" value="1"/>
</dbReference>
<feature type="transmembrane region" description="Helical" evidence="10">
    <location>
        <begin position="178"/>
        <end position="200"/>
    </location>
</feature>
<comment type="function">
    <text evidence="10">Core subunit of the mitochondrial membrane respiratory chain NADH dehydrogenase (Complex I) which catalyzes electron transfer from NADH through the respiratory chain, using ubiquinone as an electron acceptor. Essential for the catalytic activity and assembly of complex I.</text>
</comment>
<evidence type="ECO:0000256" key="1">
    <source>
        <dbReference type="ARBA" id="ARBA00003257"/>
    </source>
</evidence>
<feature type="domain" description="NADH-Ubiquinone oxidoreductase (complex I) chain 5 N-terminal" evidence="12">
    <location>
        <begin position="46"/>
        <end position="87"/>
    </location>
</feature>
<feature type="transmembrane region" description="Helical" evidence="10">
    <location>
        <begin position="334"/>
        <end position="353"/>
    </location>
</feature>
<protein>
    <recommendedName>
        <fullName evidence="4 10">NADH-ubiquinone oxidoreductase chain 5</fullName>
        <ecNumber evidence="3 10">7.1.1.2</ecNumber>
    </recommendedName>
</protein>